<dbReference type="Proteomes" id="UP001210720">
    <property type="component" value="Unassembled WGS sequence"/>
</dbReference>
<gene>
    <name evidence="3" type="ORF">PFY00_14130</name>
</gene>
<sequence length="965" mass="101172">MRLNFALSLSFDGIVLLRRMPGGWAPIGEVSLESSDLDGDMARLRKTARSIHRGAHQVGLIIPNEQMRYLDLPDLGGDQSARDAAIKAALEKETPYTFEQLAYDVSTANGRLMVAAVARETLDEAEAFAKSHNFVPVAHLAIAPELSFEGPVFFGKAAQFKGKSEPERPLAALRVIAATEDAFAPTKNAFVPEDQNNKPNFLSSRSENKADVVEPAKAEPEAKPEPEMAKPAAKPDVVEATQEKPARFATPAPAPKPQPDPKPQEPAAPTARFGGAQAEVPVAKDAVKAPVAPAPSAPTVAPPAAAAAPAAAPVLRSPEPPVVSNAPPIEAIPAKVTDDIPEAEASPSFSSIRATRDADAEAPASVPKLGAAAAAAASSMRRFMPSLKADTGVKGAKITDGRIEAEEVAEDTAEDTGKGATFGFFSKRRKAEKPVDPAPEAEPAAMHNDDGIIDDVPPMPAGVLTAQTLARKAPEATTASKAALQRLAAIRTAAGDRDARRNEASLVGTAGAGAAAATLTASQSERERMTVFGQRSKDQVGGKPRFLGLMLTSALLLLLIGVAAWASVFMDEGLARFFRNSDQTPAVALAPAALPEVNPEQLDVRPAEEELDDASVQVAALDTGVAEPVEPVQAPLSIPRQPSALSAEEAAATYAATGIWQRAPTAPAELPVGNVEDIYVASIDPAVQQFDAVALPDARRIAPGATLEDPGLPPPAGMVFDIDERGLVRATAQGALTPEGLRIFAGRPPVTPPLRTALAAPQAPDAADVPPSAEALALAAFRPNARPSDLVEQRERAELGGISRAELGKIRPNMRPKTAQEEAEIEAPDAPATRQAVARSLAPVSRPRNINAIVRRAEREATRAPVQTASAAAVAPRTVRPDVPSSASVARSATVRNAINLNKINLIGVYGTSSNRRALVRLANGRYKKVKIGDRIDGGRVSAISESELRYNKSGRSVVLKMPRS</sequence>
<feature type="compositionally biased region" description="Low complexity" evidence="1">
    <location>
        <begin position="278"/>
        <end position="291"/>
    </location>
</feature>
<feature type="region of interest" description="Disordered" evidence="1">
    <location>
        <begin position="187"/>
        <end position="356"/>
    </location>
</feature>
<proteinExistence type="predicted"/>
<evidence type="ECO:0000256" key="1">
    <source>
        <dbReference type="SAM" id="MobiDB-lite"/>
    </source>
</evidence>
<evidence type="ECO:0000313" key="4">
    <source>
        <dbReference type="Proteomes" id="UP001210720"/>
    </source>
</evidence>
<evidence type="ECO:0000256" key="2">
    <source>
        <dbReference type="SAM" id="Phobius"/>
    </source>
</evidence>
<comment type="caution">
    <text evidence="3">The sequence shown here is derived from an EMBL/GenBank/DDBJ whole genome shotgun (WGS) entry which is preliminary data.</text>
</comment>
<dbReference type="RefSeq" id="WP_271433226.1">
    <property type="nucleotide sequence ID" value="NZ_JAQIOY010000006.1"/>
</dbReference>
<protein>
    <submittedName>
        <fullName evidence="3">Uncharacterized protein</fullName>
    </submittedName>
</protein>
<feature type="compositionally biased region" description="Pro residues" evidence="1">
    <location>
        <begin position="252"/>
        <end position="266"/>
    </location>
</feature>
<keyword evidence="2" id="KW-0472">Membrane</keyword>
<feature type="compositionally biased region" description="Basic and acidic residues" evidence="1">
    <location>
        <begin position="206"/>
        <end position="228"/>
    </location>
</feature>
<accession>A0ABT4XV82</accession>
<reference evidence="3 4" key="1">
    <citation type="submission" date="2023-01" db="EMBL/GenBank/DDBJ databases">
        <title>Thalassococcus onchidii sp. nov., isolated from a marine invertebrate from the South China Sea.</title>
        <authorList>
            <person name="Xu S."/>
            <person name="Liu Z."/>
            <person name="Xu Y."/>
        </authorList>
    </citation>
    <scope>NUCLEOTIDE SEQUENCE [LARGE SCALE GENOMIC DNA]</scope>
    <source>
        <strain evidence="3 4">KCTC 32084</strain>
    </source>
</reference>
<feature type="compositionally biased region" description="Low complexity" evidence="1">
    <location>
        <begin position="297"/>
        <end position="314"/>
    </location>
</feature>
<dbReference type="EMBL" id="JAQIOY010000006">
    <property type="protein sequence ID" value="MDA7425867.1"/>
    <property type="molecule type" value="Genomic_DNA"/>
</dbReference>
<keyword evidence="4" id="KW-1185">Reference proteome</keyword>
<keyword evidence="2" id="KW-0812">Transmembrane</keyword>
<organism evidence="3 4">
    <name type="scientific">Thalassococcus lentus</name>
    <dbReference type="NCBI Taxonomy" id="1210524"/>
    <lineage>
        <taxon>Bacteria</taxon>
        <taxon>Pseudomonadati</taxon>
        <taxon>Pseudomonadota</taxon>
        <taxon>Alphaproteobacteria</taxon>
        <taxon>Rhodobacterales</taxon>
        <taxon>Roseobacteraceae</taxon>
        <taxon>Thalassococcus</taxon>
    </lineage>
</organism>
<evidence type="ECO:0000313" key="3">
    <source>
        <dbReference type="EMBL" id="MDA7425867.1"/>
    </source>
</evidence>
<keyword evidence="2" id="KW-1133">Transmembrane helix</keyword>
<feature type="transmembrane region" description="Helical" evidence="2">
    <location>
        <begin position="546"/>
        <end position="569"/>
    </location>
</feature>
<name>A0ABT4XV82_9RHOB</name>